<evidence type="ECO:0000256" key="6">
    <source>
        <dbReference type="ARBA" id="ARBA00013279"/>
    </source>
</evidence>
<keyword evidence="15" id="KW-0472">Membrane</keyword>
<reference evidence="19 20" key="1">
    <citation type="journal article" date="2020" name="ISME J.">
        <title>Uncovering the hidden diversity of litter-decomposition mechanisms in mushroom-forming fungi.</title>
        <authorList>
            <person name="Floudas D."/>
            <person name="Bentzer J."/>
            <person name="Ahren D."/>
            <person name="Johansson T."/>
            <person name="Persson P."/>
            <person name="Tunlid A."/>
        </authorList>
    </citation>
    <scope>NUCLEOTIDE SEQUENCE [LARGE SCALE GENOMIC DNA]</scope>
    <source>
        <strain evidence="19 20">CBS 101986</strain>
    </source>
</reference>
<dbReference type="InterPro" id="IPR029058">
    <property type="entry name" value="AB_hydrolase_fold"/>
</dbReference>
<dbReference type="SUPFAM" id="SSF53474">
    <property type="entry name" value="alpha/beta-Hydrolases"/>
    <property type="match status" value="1"/>
</dbReference>
<comment type="caution">
    <text evidence="19">The sequence shown here is derived from an EMBL/GenBank/DDBJ whole genome shotgun (WGS) entry which is preliminary data.</text>
</comment>
<dbReference type="GO" id="GO:0032585">
    <property type="term" value="C:multivesicular body membrane"/>
    <property type="evidence" value="ECO:0007669"/>
    <property type="project" value="UniProtKB-SubCell"/>
</dbReference>
<dbReference type="AlphaFoldDB" id="A0A8H5B9M3"/>
<evidence type="ECO:0000256" key="18">
    <source>
        <dbReference type="SAM" id="SignalP"/>
    </source>
</evidence>
<evidence type="ECO:0000256" key="7">
    <source>
        <dbReference type="ARBA" id="ARBA00022692"/>
    </source>
</evidence>
<dbReference type="EC" id="3.1.1.3" evidence="6"/>
<keyword evidence="16" id="KW-0325">Glycoprotein</keyword>
<comment type="subcellular location">
    <subcellularLocation>
        <location evidence="3">Endosome</location>
        <location evidence="3">Multivesicular body membrane</location>
        <topology evidence="3">Single-pass type II membrane protein</topology>
    </subcellularLocation>
    <subcellularLocation>
        <location evidence="2">Prevacuolar compartment membrane</location>
        <topology evidence="2">Single-pass type II membrane protein</topology>
    </subcellularLocation>
</comment>
<feature type="signal peptide" evidence="18">
    <location>
        <begin position="1"/>
        <end position="19"/>
    </location>
</feature>
<evidence type="ECO:0000256" key="10">
    <source>
        <dbReference type="ARBA" id="ARBA00022963"/>
    </source>
</evidence>
<evidence type="ECO:0000256" key="2">
    <source>
        <dbReference type="ARBA" id="ARBA00004270"/>
    </source>
</evidence>
<evidence type="ECO:0000256" key="8">
    <source>
        <dbReference type="ARBA" id="ARBA00022753"/>
    </source>
</evidence>
<dbReference type="PANTHER" id="PTHR47175">
    <property type="entry name" value="LIPASE ATG15-RELATED"/>
    <property type="match status" value="1"/>
</dbReference>
<evidence type="ECO:0000256" key="16">
    <source>
        <dbReference type="ARBA" id="ARBA00023180"/>
    </source>
</evidence>
<dbReference type="GO" id="GO:0034727">
    <property type="term" value="P:piecemeal microautophagy of the nucleus"/>
    <property type="evidence" value="ECO:0007669"/>
    <property type="project" value="TreeGrafter"/>
</dbReference>
<evidence type="ECO:0000256" key="14">
    <source>
        <dbReference type="ARBA" id="ARBA00023098"/>
    </source>
</evidence>
<organism evidence="19 20">
    <name type="scientific">Psilocybe cf. subviscida</name>
    <dbReference type="NCBI Taxonomy" id="2480587"/>
    <lineage>
        <taxon>Eukaryota</taxon>
        <taxon>Fungi</taxon>
        <taxon>Dikarya</taxon>
        <taxon>Basidiomycota</taxon>
        <taxon>Agaricomycotina</taxon>
        <taxon>Agaricomycetes</taxon>
        <taxon>Agaricomycetidae</taxon>
        <taxon>Agaricales</taxon>
        <taxon>Agaricineae</taxon>
        <taxon>Strophariaceae</taxon>
        <taxon>Psilocybe</taxon>
    </lineage>
</organism>
<comment type="catalytic activity">
    <reaction evidence="1">
        <text>a triacylglycerol + H2O = a diacylglycerol + a fatty acid + H(+)</text>
        <dbReference type="Rhea" id="RHEA:12044"/>
        <dbReference type="ChEBI" id="CHEBI:15377"/>
        <dbReference type="ChEBI" id="CHEBI:15378"/>
        <dbReference type="ChEBI" id="CHEBI:17855"/>
        <dbReference type="ChEBI" id="CHEBI:18035"/>
        <dbReference type="ChEBI" id="CHEBI:28868"/>
        <dbReference type="EC" id="3.1.1.3"/>
    </reaction>
</comment>
<proteinExistence type="inferred from homology"/>
<evidence type="ECO:0000256" key="11">
    <source>
        <dbReference type="ARBA" id="ARBA00022968"/>
    </source>
</evidence>
<keyword evidence="18" id="KW-0732">Signal</keyword>
<dbReference type="Gene3D" id="3.40.50.1820">
    <property type="entry name" value="alpha/beta hydrolase"/>
    <property type="match status" value="1"/>
</dbReference>
<keyword evidence="14" id="KW-0443">Lipid metabolism</keyword>
<dbReference type="CDD" id="cd00519">
    <property type="entry name" value="Lipase_3"/>
    <property type="match status" value="1"/>
</dbReference>
<gene>
    <name evidence="19" type="ORF">D9619_012133</name>
</gene>
<sequence>MFYGLPATLQGLISTLLWATTPPNSTPAITFQLRHQHAALNDSRVVFANIHPSASFGADETEFTVQSAQARIPRPSSHEEFLSARWNQEPGATPSVQWDDWEVQTPDVTKRSTLLQLGKMALNTYAADNKVPTEWYGLDDEWDSFPHGWEPDADGLRGHIFVSSDNSTVVIAIKGTSAGWLVGGGGPTVGKDKKNDNLLFSCCCARVGPTWSTVCGCYESGYRCDTDCVEEALQDEGLFYPIGLNLYNNVSYMYPHANIWLTGHSLGGGLSALIGATFGAPVVTFEAVAERLASQRLHLPPPPSTKHITHVYNTADPIPMGTCTGVTSSCALVGFALETRCHTGQVIQYDTVSKLGWSVNIQNHAIKVVVDRLLADDGDWKPEFNGEDEEEKEKGFFSSLGWGWRRKQPEGGDEGSGKKMREVPLARPANEVEGIDGVCTDCYNWEFGKYRNLTSARSTANGGCH</sequence>
<evidence type="ECO:0000256" key="1">
    <source>
        <dbReference type="ARBA" id="ARBA00001024"/>
    </source>
</evidence>
<dbReference type="GO" id="GO:0005775">
    <property type="term" value="C:vacuolar lumen"/>
    <property type="evidence" value="ECO:0007669"/>
    <property type="project" value="TreeGrafter"/>
</dbReference>
<accession>A0A8H5B9M3</accession>
<dbReference type="OrthoDB" id="58570at2759"/>
<keyword evidence="8" id="KW-0967">Endosome</keyword>
<keyword evidence="10" id="KW-0442">Lipid degradation</keyword>
<keyword evidence="20" id="KW-1185">Reference proteome</keyword>
<evidence type="ECO:0000256" key="9">
    <source>
        <dbReference type="ARBA" id="ARBA00022801"/>
    </source>
</evidence>
<keyword evidence="13" id="KW-0072">Autophagy</keyword>
<dbReference type="InterPro" id="IPR050805">
    <property type="entry name" value="ATG15_Lipase"/>
</dbReference>
<dbReference type="GO" id="GO:0046461">
    <property type="term" value="P:neutral lipid catabolic process"/>
    <property type="evidence" value="ECO:0007669"/>
    <property type="project" value="TreeGrafter"/>
</dbReference>
<evidence type="ECO:0000256" key="5">
    <source>
        <dbReference type="ARBA" id="ARBA00011137"/>
    </source>
</evidence>
<keyword evidence="11" id="KW-0735">Signal-anchor</keyword>
<evidence type="ECO:0000256" key="15">
    <source>
        <dbReference type="ARBA" id="ARBA00023136"/>
    </source>
</evidence>
<evidence type="ECO:0000256" key="13">
    <source>
        <dbReference type="ARBA" id="ARBA00023006"/>
    </source>
</evidence>
<evidence type="ECO:0000256" key="12">
    <source>
        <dbReference type="ARBA" id="ARBA00022989"/>
    </source>
</evidence>
<dbReference type="Proteomes" id="UP000567179">
    <property type="component" value="Unassembled WGS sequence"/>
</dbReference>
<evidence type="ECO:0000256" key="4">
    <source>
        <dbReference type="ARBA" id="ARBA00010701"/>
    </source>
</evidence>
<comment type="similarity">
    <text evidence="4">Belongs to the AB hydrolase superfamily. Lipase family.</text>
</comment>
<protein>
    <recommendedName>
        <fullName evidence="6">triacylglycerol lipase</fullName>
        <ecNumber evidence="6">3.1.1.3</ecNumber>
    </recommendedName>
    <alternativeName>
        <fullName evidence="17">Autophagy-related protein 15</fullName>
    </alternativeName>
</protein>
<dbReference type="GO" id="GO:0006660">
    <property type="term" value="P:phosphatidylserine catabolic process"/>
    <property type="evidence" value="ECO:0007669"/>
    <property type="project" value="TreeGrafter"/>
</dbReference>
<dbReference type="GO" id="GO:0034496">
    <property type="term" value="P:multivesicular body membrane disassembly"/>
    <property type="evidence" value="ECO:0007669"/>
    <property type="project" value="TreeGrafter"/>
</dbReference>
<keyword evidence="12" id="KW-1133">Transmembrane helix</keyword>
<evidence type="ECO:0000256" key="17">
    <source>
        <dbReference type="ARBA" id="ARBA00029828"/>
    </source>
</evidence>
<feature type="chain" id="PRO_5034687738" description="triacylglycerol lipase" evidence="18">
    <location>
        <begin position="20"/>
        <end position="465"/>
    </location>
</feature>
<comment type="subunit">
    <text evidence="5">Binds to both phosphatidylinositol (PI) and phosphatidylinositol 3,5-bisphosphate (PIP2).</text>
</comment>
<dbReference type="PANTHER" id="PTHR47175:SF2">
    <property type="entry name" value="LIPASE ATG15-RELATED"/>
    <property type="match status" value="1"/>
</dbReference>
<name>A0A8H5B9M3_9AGAR</name>
<evidence type="ECO:0000313" key="19">
    <source>
        <dbReference type="EMBL" id="KAF5318172.1"/>
    </source>
</evidence>
<keyword evidence="7" id="KW-0812">Transmembrane</keyword>
<evidence type="ECO:0000256" key="3">
    <source>
        <dbReference type="ARBA" id="ARBA00004343"/>
    </source>
</evidence>
<keyword evidence="9" id="KW-0378">Hydrolase</keyword>
<dbReference type="GO" id="GO:0004620">
    <property type="term" value="F:phospholipase activity"/>
    <property type="evidence" value="ECO:0007669"/>
    <property type="project" value="TreeGrafter"/>
</dbReference>
<evidence type="ECO:0000313" key="20">
    <source>
        <dbReference type="Proteomes" id="UP000567179"/>
    </source>
</evidence>
<dbReference type="GO" id="GO:0004806">
    <property type="term" value="F:triacylglycerol lipase activity"/>
    <property type="evidence" value="ECO:0007669"/>
    <property type="project" value="UniProtKB-EC"/>
</dbReference>
<dbReference type="EMBL" id="JAACJJ010000031">
    <property type="protein sequence ID" value="KAF5318172.1"/>
    <property type="molecule type" value="Genomic_DNA"/>
</dbReference>